<dbReference type="Proteomes" id="UP001055879">
    <property type="component" value="Linkage Group LG10"/>
</dbReference>
<organism evidence="1 2">
    <name type="scientific">Arctium lappa</name>
    <name type="common">Greater burdock</name>
    <name type="synonym">Lappa major</name>
    <dbReference type="NCBI Taxonomy" id="4217"/>
    <lineage>
        <taxon>Eukaryota</taxon>
        <taxon>Viridiplantae</taxon>
        <taxon>Streptophyta</taxon>
        <taxon>Embryophyta</taxon>
        <taxon>Tracheophyta</taxon>
        <taxon>Spermatophyta</taxon>
        <taxon>Magnoliopsida</taxon>
        <taxon>eudicotyledons</taxon>
        <taxon>Gunneridae</taxon>
        <taxon>Pentapetalae</taxon>
        <taxon>asterids</taxon>
        <taxon>campanulids</taxon>
        <taxon>Asterales</taxon>
        <taxon>Asteraceae</taxon>
        <taxon>Carduoideae</taxon>
        <taxon>Cardueae</taxon>
        <taxon>Arctiinae</taxon>
        <taxon>Arctium</taxon>
    </lineage>
</organism>
<name>A0ACB8ZKH3_ARCLA</name>
<sequence>MFQNSLTSRDALSIGTDVKPLVLFKDGPMKRPTGEIPSEDYDSDGVQNTKRVEKDFSQFTDEQKSRFDADKEADLYYYKA</sequence>
<evidence type="ECO:0000313" key="1">
    <source>
        <dbReference type="EMBL" id="KAI3697841.1"/>
    </source>
</evidence>
<dbReference type="EMBL" id="CM042056">
    <property type="protein sequence ID" value="KAI3697841.1"/>
    <property type="molecule type" value="Genomic_DNA"/>
</dbReference>
<reference evidence="2" key="1">
    <citation type="journal article" date="2022" name="Mol. Ecol. Resour.">
        <title>The genomes of chicory, endive, great burdock and yacon provide insights into Asteraceae palaeo-polyploidization history and plant inulin production.</title>
        <authorList>
            <person name="Fan W."/>
            <person name="Wang S."/>
            <person name="Wang H."/>
            <person name="Wang A."/>
            <person name="Jiang F."/>
            <person name="Liu H."/>
            <person name="Zhao H."/>
            <person name="Xu D."/>
            <person name="Zhang Y."/>
        </authorList>
    </citation>
    <scope>NUCLEOTIDE SEQUENCE [LARGE SCALE GENOMIC DNA]</scope>
    <source>
        <strain evidence="2">cv. Niubang</strain>
    </source>
</reference>
<protein>
    <submittedName>
        <fullName evidence="1">Uncharacterized protein</fullName>
    </submittedName>
</protein>
<evidence type="ECO:0000313" key="2">
    <source>
        <dbReference type="Proteomes" id="UP001055879"/>
    </source>
</evidence>
<keyword evidence="2" id="KW-1185">Reference proteome</keyword>
<proteinExistence type="predicted"/>
<gene>
    <name evidence="1" type="ORF">L6452_30939</name>
</gene>
<reference evidence="1 2" key="2">
    <citation type="journal article" date="2022" name="Mol. Ecol. Resour.">
        <title>The genomes of chicory, endive, great burdock and yacon provide insights into Asteraceae paleo-polyploidization history and plant inulin production.</title>
        <authorList>
            <person name="Fan W."/>
            <person name="Wang S."/>
            <person name="Wang H."/>
            <person name="Wang A."/>
            <person name="Jiang F."/>
            <person name="Liu H."/>
            <person name="Zhao H."/>
            <person name="Xu D."/>
            <person name="Zhang Y."/>
        </authorList>
    </citation>
    <scope>NUCLEOTIDE SEQUENCE [LARGE SCALE GENOMIC DNA]</scope>
    <source>
        <strain evidence="2">cv. Niubang</strain>
    </source>
</reference>
<comment type="caution">
    <text evidence="1">The sequence shown here is derived from an EMBL/GenBank/DDBJ whole genome shotgun (WGS) entry which is preliminary data.</text>
</comment>
<accession>A0ACB8ZKH3</accession>